<comment type="caution">
    <text evidence="1">The sequence shown here is derived from an EMBL/GenBank/DDBJ whole genome shotgun (WGS) entry which is preliminary data.</text>
</comment>
<dbReference type="AlphaFoldDB" id="A0A6L3NLN7"/>
<sequence>MTPELKAELKDVLKKFATMTTEKEKQEALNDLQRVGSKLDVKKLKAVIACGCGPSGERGVEDGLCST</sequence>
<organism evidence="1 2">
    <name type="scientific">Burkholderia territorii</name>
    <dbReference type="NCBI Taxonomy" id="1503055"/>
    <lineage>
        <taxon>Bacteria</taxon>
        <taxon>Pseudomonadati</taxon>
        <taxon>Pseudomonadota</taxon>
        <taxon>Betaproteobacteria</taxon>
        <taxon>Burkholderiales</taxon>
        <taxon>Burkholderiaceae</taxon>
        <taxon>Burkholderia</taxon>
        <taxon>Burkholderia cepacia complex</taxon>
    </lineage>
</organism>
<reference evidence="1 2" key="1">
    <citation type="submission" date="2019-09" db="EMBL/GenBank/DDBJ databases">
        <title>Draft genome sequences of 48 bacterial type strains from the CCUG.</title>
        <authorList>
            <person name="Tunovic T."/>
            <person name="Pineiro-Iglesias B."/>
            <person name="Unosson C."/>
            <person name="Inganas E."/>
            <person name="Ohlen M."/>
            <person name="Cardew S."/>
            <person name="Jensie-Markopoulos S."/>
            <person name="Salva-Serra F."/>
            <person name="Jaen-Luchoro D."/>
            <person name="Karlsson R."/>
            <person name="Svensson-Stadler L."/>
            <person name="Chun J."/>
            <person name="Moore E."/>
        </authorList>
    </citation>
    <scope>NUCLEOTIDE SEQUENCE [LARGE SCALE GENOMIC DNA]</scope>
    <source>
        <strain evidence="1 2">CCUG 65687</strain>
    </source>
</reference>
<dbReference type="EMBL" id="VZOL01000023">
    <property type="protein sequence ID" value="KAB0685558.1"/>
    <property type="molecule type" value="Genomic_DNA"/>
</dbReference>
<evidence type="ECO:0000313" key="2">
    <source>
        <dbReference type="Proteomes" id="UP000473571"/>
    </source>
</evidence>
<gene>
    <name evidence="1" type="ORF">F7R13_04105</name>
</gene>
<proteinExistence type="predicted"/>
<accession>A0A6L3NLN7</accession>
<evidence type="ECO:0000313" key="1">
    <source>
        <dbReference type="EMBL" id="KAB0685558.1"/>
    </source>
</evidence>
<name>A0A6L3NLN7_9BURK</name>
<dbReference type="Proteomes" id="UP000473571">
    <property type="component" value="Unassembled WGS sequence"/>
</dbReference>
<dbReference type="RefSeq" id="WP_151003589.1">
    <property type="nucleotide sequence ID" value="NZ_CABVPO010000009.1"/>
</dbReference>
<protein>
    <submittedName>
        <fullName evidence="1">Uncharacterized protein</fullName>
    </submittedName>
</protein>